<feature type="region of interest" description="Disordered" evidence="1">
    <location>
        <begin position="459"/>
        <end position="517"/>
    </location>
</feature>
<accession>A0A8H7DIW1</accession>
<evidence type="ECO:0000313" key="3">
    <source>
        <dbReference type="Proteomes" id="UP000623467"/>
    </source>
</evidence>
<name>A0A8H7DIW1_9AGAR</name>
<organism evidence="2 3">
    <name type="scientific">Mycena sanguinolenta</name>
    <dbReference type="NCBI Taxonomy" id="230812"/>
    <lineage>
        <taxon>Eukaryota</taxon>
        <taxon>Fungi</taxon>
        <taxon>Dikarya</taxon>
        <taxon>Basidiomycota</taxon>
        <taxon>Agaricomycotina</taxon>
        <taxon>Agaricomycetes</taxon>
        <taxon>Agaricomycetidae</taxon>
        <taxon>Agaricales</taxon>
        <taxon>Marasmiineae</taxon>
        <taxon>Mycenaceae</taxon>
        <taxon>Mycena</taxon>
    </lineage>
</organism>
<dbReference type="Proteomes" id="UP000623467">
    <property type="component" value="Unassembled WGS sequence"/>
</dbReference>
<protein>
    <submittedName>
        <fullName evidence="2">Uncharacterized protein</fullName>
    </submittedName>
</protein>
<feature type="compositionally biased region" description="Basic and acidic residues" evidence="1">
    <location>
        <begin position="482"/>
        <end position="504"/>
    </location>
</feature>
<gene>
    <name evidence="2" type="ORF">MSAN_00121500</name>
</gene>
<sequence>MDDQLNPNAEFTRSSTCEPESPFAATRHGSGMFSNSQQFTVTGGTFTNVTHKNYAAAPSLPSDFRMIPMGDIDLRHRIRVNERMSVAFSRPRERARVRRLYSAKVEGRKSTLTVAMYQGDNAAQNQEFKEAFYYLWSAFQRAFYSSDCTNWIRRSTGRLCAELTPANHYLWLDVLSPESPVLPGEYSLNAGADITKFIDSLTLEQYHGICATNLVHHRWIPLSADITVNLRAVFCYSSDPLEDSDEIAFLPSRDPILYDWSISGGGTGEVMPNGWTRDVFSNTLSIGTPISGGPDLVTWLSQANHIFRRLHIVSNFEDYGLTAFEFSWTALTFTFMFRKPQETLPRASYSYVHDKTSAPARSQTVGQLAPHIEEATALGYPSFKLTTRAWGYSWDTSVYDGLRQFHEAKGFDPYSQDVARHLGYLFFRLFSESDALSWDYVDSDDEDFDADIDSDCRSTYTEDYESEYPPSSTGDDSDVEAESLHSEKDARDPAGESRESEHAEFSTCANHNASQSTMEEDMVAEELFVPSPTFRIVLYIQLTAISFLALSGVHHHVW</sequence>
<feature type="compositionally biased region" description="Polar residues" evidence="1">
    <location>
        <begin position="507"/>
        <end position="517"/>
    </location>
</feature>
<dbReference type="OrthoDB" id="258495at2759"/>
<reference evidence="2" key="1">
    <citation type="submission" date="2020-05" db="EMBL/GenBank/DDBJ databases">
        <title>Mycena genomes resolve the evolution of fungal bioluminescence.</title>
        <authorList>
            <person name="Tsai I.J."/>
        </authorList>
    </citation>
    <scope>NUCLEOTIDE SEQUENCE</scope>
    <source>
        <strain evidence="2">160909Yilan</strain>
    </source>
</reference>
<comment type="caution">
    <text evidence="2">The sequence shown here is derived from an EMBL/GenBank/DDBJ whole genome shotgun (WGS) entry which is preliminary data.</text>
</comment>
<dbReference type="AlphaFoldDB" id="A0A8H7DIW1"/>
<evidence type="ECO:0000256" key="1">
    <source>
        <dbReference type="SAM" id="MobiDB-lite"/>
    </source>
</evidence>
<proteinExistence type="predicted"/>
<dbReference type="EMBL" id="JACAZH010000001">
    <property type="protein sequence ID" value="KAF7377034.1"/>
    <property type="molecule type" value="Genomic_DNA"/>
</dbReference>
<evidence type="ECO:0000313" key="2">
    <source>
        <dbReference type="EMBL" id="KAF7377034.1"/>
    </source>
</evidence>
<feature type="region of interest" description="Disordered" evidence="1">
    <location>
        <begin position="1"/>
        <end position="31"/>
    </location>
</feature>
<feature type="compositionally biased region" description="Polar residues" evidence="1">
    <location>
        <begin position="1"/>
        <end position="18"/>
    </location>
</feature>
<keyword evidence="3" id="KW-1185">Reference proteome</keyword>